<dbReference type="Proteomes" id="UP001169242">
    <property type="component" value="Unassembled WGS sequence"/>
</dbReference>
<organism evidence="2 3">
    <name type="scientific">Holtiella tumoricola</name>
    <dbReference type="NCBI Taxonomy" id="3018743"/>
    <lineage>
        <taxon>Bacteria</taxon>
        <taxon>Bacillati</taxon>
        <taxon>Bacillota</taxon>
        <taxon>Clostridia</taxon>
        <taxon>Lachnospirales</taxon>
        <taxon>Cellulosilyticaceae</taxon>
        <taxon>Holtiella</taxon>
    </lineage>
</organism>
<protein>
    <submittedName>
        <fullName evidence="2">Uncharacterized protein</fullName>
    </submittedName>
</protein>
<evidence type="ECO:0000313" key="2">
    <source>
        <dbReference type="EMBL" id="MDA3732361.1"/>
    </source>
</evidence>
<evidence type="ECO:0000256" key="1">
    <source>
        <dbReference type="SAM" id="MobiDB-lite"/>
    </source>
</evidence>
<sequence>MENERQLTEYEQKEIEAAKLAKQELELSFYSPMFAGIAKDIDRAVKNSTANVYDEEFEEATIAITIKISCEEKEATKTIESGNGSNAKIAVYKAPRIKHRVTAKLVQKDTTDGDVTYTTHELVEEGGKLIAKPLQQAQISIEELEVVDQSEDKEKPESRAQMNVDEVIKNNKDELEA</sequence>
<dbReference type="AlphaFoldDB" id="A0AA42J1P6"/>
<keyword evidence="3" id="KW-1185">Reference proteome</keyword>
<evidence type="ECO:0000313" key="3">
    <source>
        <dbReference type="Proteomes" id="UP001169242"/>
    </source>
</evidence>
<reference evidence="2" key="1">
    <citation type="journal article" date="2023" name="Int. J. Syst. Evol. Microbiol.">
        <title>&lt;i&gt;Holtiella tumoricola&lt;/i&gt; gen. nov. sp. nov., isolated from a human clinical sample.</title>
        <authorList>
            <person name="Allen-Vercoe E."/>
            <person name="Daigneault M.C."/>
            <person name="Vancuren S.J."/>
            <person name="Cochrane K."/>
            <person name="O'Neal L.L."/>
            <person name="Sankaranarayanan K."/>
            <person name="Lawson P.A."/>
        </authorList>
    </citation>
    <scope>NUCLEOTIDE SEQUENCE</scope>
    <source>
        <strain evidence="2">CC70A</strain>
    </source>
</reference>
<dbReference type="RefSeq" id="WP_271012541.1">
    <property type="nucleotide sequence ID" value="NZ_JAQIFT010000047.1"/>
</dbReference>
<comment type="caution">
    <text evidence="2">The sequence shown here is derived from an EMBL/GenBank/DDBJ whole genome shotgun (WGS) entry which is preliminary data.</text>
</comment>
<feature type="region of interest" description="Disordered" evidence="1">
    <location>
        <begin position="147"/>
        <end position="177"/>
    </location>
</feature>
<name>A0AA42J1P6_9FIRM</name>
<proteinExistence type="predicted"/>
<accession>A0AA42J1P6</accession>
<feature type="compositionally biased region" description="Basic and acidic residues" evidence="1">
    <location>
        <begin position="166"/>
        <end position="177"/>
    </location>
</feature>
<gene>
    <name evidence="2" type="ORF">PBV87_12770</name>
</gene>
<dbReference type="EMBL" id="JAQIFT010000047">
    <property type="protein sequence ID" value="MDA3732361.1"/>
    <property type="molecule type" value="Genomic_DNA"/>
</dbReference>